<dbReference type="SUPFAM" id="SSF143422">
    <property type="entry name" value="Transposase IS200-like"/>
    <property type="match status" value="1"/>
</dbReference>
<protein>
    <submittedName>
        <fullName evidence="1">Uncharacterized protein</fullName>
    </submittedName>
</protein>
<name>A0A396Z926_9LEPT</name>
<dbReference type="Gene3D" id="3.30.70.1290">
    <property type="entry name" value="Transposase IS200-like"/>
    <property type="match status" value="1"/>
</dbReference>
<dbReference type="InterPro" id="IPR036515">
    <property type="entry name" value="Transposase_17_sf"/>
</dbReference>
<dbReference type="GO" id="GO:0004803">
    <property type="term" value="F:transposase activity"/>
    <property type="evidence" value="ECO:0007669"/>
    <property type="project" value="InterPro"/>
</dbReference>
<sequence>MPPTIGIATVVRHLKGYSSRILGKRKFWAEGYSVFSVGDEDFH</sequence>
<dbReference type="OrthoDB" id="9798161at2"/>
<evidence type="ECO:0000313" key="2">
    <source>
        <dbReference type="Proteomes" id="UP000265798"/>
    </source>
</evidence>
<dbReference type="GO" id="GO:0003677">
    <property type="term" value="F:DNA binding"/>
    <property type="evidence" value="ECO:0007669"/>
    <property type="project" value="InterPro"/>
</dbReference>
<accession>A0A396Z926</accession>
<dbReference type="EMBL" id="QHCT01000003">
    <property type="protein sequence ID" value="RHX90128.1"/>
    <property type="molecule type" value="Genomic_DNA"/>
</dbReference>
<proteinExistence type="predicted"/>
<dbReference type="Proteomes" id="UP000265798">
    <property type="component" value="Unassembled WGS sequence"/>
</dbReference>
<organism evidence="1 2">
    <name type="scientific">Leptospira stimsonii</name>
    <dbReference type="NCBI Taxonomy" id="2202203"/>
    <lineage>
        <taxon>Bacteria</taxon>
        <taxon>Pseudomonadati</taxon>
        <taxon>Spirochaetota</taxon>
        <taxon>Spirochaetia</taxon>
        <taxon>Leptospirales</taxon>
        <taxon>Leptospiraceae</taxon>
        <taxon>Leptospira</taxon>
    </lineage>
</organism>
<gene>
    <name evidence="1" type="ORF">DLM75_13460</name>
</gene>
<comment type="caution">
    <text evidence="1">The sequence shown here is derived from an EMBL/GenBank/DDBJ whole genome shotgun (WGS) entry which is preliminary data.</text>
</comment>
<evidence type="ECO:0000313" key="1">
    <source>
        <dbReference type="EMBL" id="RHX90128.1"/>
    </source>
</evidence>
<dbReference type="AlphaFoldDB" id="A0A396Z926"/>
<dbReference type="GO" id="GO:0006313">
    <property type="term" value="P:DNA transposition"/>
    <property type="evidence" value="ECO:0007669"/>
    <property type="project" value="InterPro"/>
</dbReference>
<reference evidence="2" key="1">
    <citation type="submission" date="2018-05" db="EMBL/GenBank/DDBJ databases">
        <title>Leptospira yasudae sp. nov. and Leptospira stimsonii sp. nov., two pathogenic species of the genus Leptospira isolated from environmental sources.</title>
        <authorList>
            <person name="Casanovas-Massana A."/>
            <person name="Hamond C."/>
            <person name="Santos L.A."/>
            <person name="Hacker K.P."/>
            <person name="Balassiano I."/>
            <person name="Medeiros M.A."/>
            <person name="Reis M.G."/>
            <person name="Ko A.I."/>
            <person name="Wunder E.A."/>
        </authorList>
    </citation>
    <scope>NUCLEOTIDE SEQUENCE [LARGE SCALE GENOMIC DNA]</scope>
    <source>
        <strain evidence="2">Yale</strain>
    </source>
</reference>